<comment type="similarity">
    <text evidence="2">Belongs to the peptidase S54 family.</text>
</comment>
<dbReference type="InterPro" id="IPR022764">
    <property type="entry name" value="Peptidase_S54_rhomboid_dom"/>
</dbReference>
<dbReference type="Proteomes" id="UP000002382">
    <property type="component" value="Chromosome"/>
</dbReference>
<reference evidence="9 10" key="2">
    <citation type="journal article" date="2011" name="J. Bacteriol.">
        <title>Genome Sequence of Kosmotoga olearia Strain TBF 19.5.1, a Thermophilic Bacterium with a Wide Growth Temperature Range, Isolated from the Troll B Oil Platform in the North Sea.</title>
        <authorList>
            <person name="Swithers K.S."/>
            <person name="Dipippo J.L."/>
            <person name="Bruce D.C."/>
            <person name="Detter C."/>
            <person name="Tapia R."/>
            <person name="Han S."/>
            <person name="Goodwin L.A."/>
            <person name="Han J."/>
            <person name="Woyke T."/>
            <person name="Pitluck S."/>
            <person name="Pennacchio L."/>
            <person name="Nolan M."/>
            <person name="Mikhailova N."/>
            <person name="Land M.L."/>
            <person name="Nesbo C.L."/>
            <person name="Gogarten J.P."/>
            <person name="Noll K.M."/>
        </authorList>
    </citation>
    <scope>NUCLEOTIDE SEQUENCE [LARGE SCALE GENOMIC DNA]</scope>
    <source>
        <strain evidence="10">ATCC BAA-1733 / DSM 21960 / TBF 19.5.1</strain>
    </source>
</reference>
<dbReference type="Gene3D" id="1.20.1540.10">
    <property type="entry name" value="Rhomboid-like"/>
    <property type="match status" value="1"/>
</dbReference>
<feature type="transmembrane region" description="Helical" evidence="7">
    <location>
        <begin position="119"/>
        <end position="137"/>
    </location>
</feature>
<evidence type="ECO:0000256" key="1">
    <source>
        <dbReference type="ARBA" id="ARBA00004141"/>
    </source>
</evidence>
<evidence type="ECO:0000259" key="8">
    <source>
        <dbReference type="Pfam" id="PF01694"/>
    </source>
</evidence>
<evidence type="ECO:0000256" key="6">
    <source>
        <dbReference type="ARBA" id="ARBA00023136"/>
    </source>
</evidence>
<evidence type="ECO:0000256" key="4">
    <source>
        <dbReference type="ARBA" id="ARBA00022801"/>
    </source>
</evidence>
<dbReference type="EMBL" id="CP001634">
    <property type="protein sequence ID" value="ACR80276.1"/>
    <property type="molecule type" value="Genomic_DNA"/>
</dbReference>
<dbReference type="PANTHER" id="PTHR43731">
    <property type="entry name" value="RHOMBOID PROTEASE"/>
    <property type="match status" value="1"/>
</dbReference>
<evidence type="ECO:0000256" key="5">
    <source>
        <dbReference type="ARBA" id="ARBA00022989"/>
    </source>
</evidence>
<evidence type="ECO:0000256" key="3">
    <source>
        <dbReference type="ARBA" id="ARBA00022692"/>
    </source>
</evidence>
<feature type="domain" description="Peptidase S54 rhomboid" evidence="8">
    <location>
        <begin position="56"/>
        <end position="191"/>
    </location>
</feature>
<sequence length="285" mass="32229">MRISKRTNATIILIIINLAVYFFVFILSHSRRTIDLYNLILIYGGISRGALLRGLFYTPLTALFLHGNMLHILFNMYALFQLGYLVEGIYGMRKFLIFYFVSGIIGNLTAATMTPYITIGSSSAIFGLVGVLFALGFKKDTPVVLKSVTGLSLLPIILLNLMFGLMIPNISNSAHVGGLIAGSLLGWFVLPQYAIVRKPRVSRVKQKSPEEIARDILLKYVPILNALKNSRQDNREIDERTVQIAQLRKELSELADYELAYKVLGDLYRRNLITDDEFEKLRKFI</sequence>
<proteinExistence type="inferred from homology"/>
<keyword evidence="10" id="KW-1185">Reference proteome</keyword>
<dbReference type="Pfam" id="PF01694">
    <property type="entry name" value="Rhomboid"/>
    <property type="match status" value="1"/>
</dbReference>
<dbReference type="AlphaFoldDB" id="C5CF07"/>
<dbReference type="SUPFAM" id="SSF144091">
    <property type="entry name" value="Rhomboid-like"/>
    <property type="match status" value="1"/>
</dbReference>
<dbReference type="HOGENOM" id="CLU_986267_0_0_0"/>
<evidence type="ECO:0000256" key="2">
    <source>
        <dbReference type="ARBA" id="ARBA00009045"/>
    </source>
</evidence>
<feature type="transmembrane region" description="Helical" evidence="7">
    <location>
        <begin position="63"/>
        <end position="84"/>
    </location>
</feature>
<evidence type="ECO:0000256" key="7">
    <source>
        <dbReference type="SAM" id="Phobius"/>
    </source>
</evidence>
<dbReference type="STRING" id="521045.Kole_1586"/>
<dbReference type="eggNOG" id="COG0705">
    <property type="taxonomic scope" value="Bacteria"/>
</dbReference>
<dbReference type="GO" id="GO:0004252">
    <property type="term" value="F:serine-type endopeptidase activity"/>
    <property type="evidence" value="ECO:0007669"/>
    <property type="project" value="InterPro"/>
</dbReference>
<evidence type="ECO:0000313" key="9">
    <source>
        <dbReference type="EMBL" id="ACR80276.1"/>
    </source>
</evidence>
<gene>
    <name evidence="9" type="ordered locus">Kole_1586</name>
</gene>
<dbReference type="GO" id="GO:0016020">
    <property type="term" value="C:membrane"/>
    <property type="evidence" value="ECO:0007669"/>
    <property type="project" value="UniProtKB-SubCell"/>
</dbReference>
<dbReference type="InterPro" id="IPR035952">
    <property type="entry name" value="Rhomboid-like_sf"/>
</dbReference>
<feature type="transmembrane region" description="Helical" evidence="7">
    <location>
        <begin position="6"/>
        <end position="27"/>
    </location>
</feature>
<keyword evidence="5 7" id="KW-1133">Transmembrane helix</keyword>
<feature type="transmembrane region" description="Helical" evidence="7">
    <location>
        <begin position="39"/>
        <end position="57"/>
    </location>
</feature>
<organism evidence="9 10">
    <name type="scientific">Kosmotoga olearia (strain ATCC BAA-1733 / DSM 21960 / TBF 19.5.1)</name>
    <dbReference type="NCBI Taxonomy" id="521045"/>
    <lineage>
        <taxon>Bacteria</taxon>
        <taxon>Thermotogati</taxon>
        <taxon>Thermotogota</taxon>
        <taxon>Thermotogae</taxon>
        <taxon>Kosmotogales</taxon>
        <taxon>Kosmotogaceae</taxon>
        <taxon>Kosmotoga</taxon>
    </lineage>
</organism>
<comment type="subcellular location">
    <subcellularLocation>
        <location evidence="1">Membrane</location>
        <topology evidence="1">Multi-pass membrane protein</topology>
    </subcellularLocation>
</comment>
<protein>
    <submittedName>
        <fullName evidence="9">Rhomboid family protein</fullName>
    </submittedName>
</protein>
<evidence type="ECO:0000313" key="10">
    <source>
        <dbReference type="Proteomes" id="UP000002382"/>
    </source>
</evidence>
<dbReference type="InterPro" id="IPR050925">
    <property type="entry name" value="Rhomboid_protease_S54"/>
</dbReference>
<dbReference type="PANTHER" id="PTHR43731:SF14">
    <property type="entry name" value="PRESENILIN-ASSOCIATED RHOMBOID-LIKE PROTEIN, MITOCHONDRIAL"/>
    <property type="match status" value="1"/>
</dbReference>
<feature type="transmembrane region" description="Helical" evidence="7">
    <location>
        <begin position="96"/>
        <end position="113"/>
    </location>
</feature>
<dbReference type="KEGG" id="kol:Kole_1586"/>
<keyword evidence="3 7" id="KW-0812">Transmembrane</keyword>
<name>C5CF07_KOSOT</name>
<feature type="transmembrane region" description="Helical" evidence="7">
    <location>
        <begin position="176"/>
        <end position="196"/>
    </location>
</feature>
<keyword evidence="4" id="KW-0378">Hydrolase</keyword>
<reference evidence="9 10" key="1">
    <citation type="submission" date="2009-06" db="EMBL/GenBank/DDBJ databases">
        <title>Complete sequence of Thermotogales bacterium TBF 19.5.1.</title>
        <authorList>
            <consortium name="US DOE Joint Genome Institute"/>
            <person name="Lucas S."/>
            <person name="Copeland A."/>
            <person name="Lapidus A."/>
            <person name="Glavina del Rio T."/>
            <person name="Tice H."/>
            <person name="Bruce D."/>
            <person name="Goodwin L."/>
            <person name="Pitluck S."/>
            <person name="Chertkov O."/>
            <person name="Brettin T."/>
            <person name="Detter J.C."/>
            <person name="Han C."/>
            <person name="Schmutz J."/>
            <person name="Larimer F."/>
            <person name="Land M."/>
            <person name="Hauser L."/>
            <person name="Kyrpides N."/>
            <person name="Ovchinnikova G."/>
            <person name="Noll K."/>
        </authorList>
    </citation>
    <scope>NUCLEOTIDE SEQUENCE [LARGE SCALE GENOMIC DNA]</scope>
    <source>
        <strain evidence="10">ATCC BAA-1733 / DSM 21960 / TBF 19.5.1</strain>
    </source>
</reference>
<feature type="transmembrane region" description="Helical" evidence="7">
    <location>
        <begin position="149"/>
        <end position="170"/>
    </location>
</feature>
<dbReference type="RefSeq" id="WP_015868921.1">
    <property type="nucleotide sequence ID" value="NC_012785.1"/>
</dbReference>
<accession>C5CF07</accession>
<keyword evidence="6 7" id="KW-0472">Membrane</keyword>